<dbReference type="AlphaFoldDB" id="A0A3N1DCM0"/>
<dbReference type="Proteomes" id="UP000272400">
    <property type="component" value="Unassembled WGS sequence"/>
</dbReference>
<evidence type="ECO:0000313" key="3">
    <source>
        <dbReference type="Proteomes" id="UP000272400"/>
    </source>
</evidence>
<comment type="caution">
    <text evidence="2">The sequence shown here is derived from an EMBL/GenBank/DDBJ whole genome shotgun (WGS) entry which is preliminary data.</text>
</comment>
<protein>
    <recommendedName>
        <fullName evidence="4">Ig-like domain-containing protein</fullName>
    </recommendedName>
</protein>
<dbReference type="OrthoDB" id="3511250at2"/>
<feature type="signal peptide" evidence="1">
    <location>
        <begin position="1"/>
        <end position="25"/>
    </location>
</feature>
<evidence type="ECO:0000313" key="2">
    <source>
        <dbReference type="EMBL" id="ROO90878.1"/>
    </source>
</evidence>
<evidence type="ECO:0008006" key="4">
    <source>
        <dbReference type="Google" id="ProtNLM"/>
    </source>
</evidence>
<sequence>MRTVVAPLVLTVLLPAVAIVTPAHAAGPLKVRSAKATGSPVITADGKAKVPIRVRVTGTRITDVDATLRLPNGKGFALVSDLKRASGTAGDGIYKGTAVLDKADWGGKYTLEVGATDGTSGNAYYDFVIHRKAGAITVRRAAKLSSTSPARAVKGAKAKAKGTVKGLTLKGGFSGLKGATVQIWFRPKGGKAVRLGTAKTNAKGAYTFTFKASADGSVSARFPGGTQWQKRSTAWKALDVT</sequence>
<dbReference type="EMBL" id="RJKE01000001">
    <property type="protein sequence ID" value="ROO90878.1"/>
    <property type="molecule type" value="Genomic_DNA"/>
</dbReference>
<keyword evidence="1" id="KW-0732">Signal</keyword>
<gene>
    <name evidence="2" type="ORF">EDD29_8619</name>
</gene>
<name>A0A3N1DCM0_9ACTN</name>
<feature type="chain" id="PRO_5017931415" description="Ig-like domain-containing protein" evidence="1">
    <location>
        <begin position="26"/>
        <end position="241"/>
    </location>
</feature>
<dbReference type="RefSeq" id="WP_123669772.1">
    <property type="nucleotide sequence ID" value="NZ_RJKE01000001.1"/>
</dbReference>
<evidence type="ECO:0000256" key="1">
    <source>
        <dbReference type="SAM" id="SignalP"/>
    </source>
</evidence>
<proteinExistence type="predicted"/>
<keyword evidence="3" id="KW-1185">Reference proteome</keyword>
<accession>A0A3N1DCM0</accession>
<reference evidence="2 3" key="1">
    <citation type="submission" date="2018-11" db="EMBL/GenBank/DDBJ databases">
        <title>Sequencing the genomes of 1000 actinobacteria strains.</title>
        <authorList>
            <person name="Klenk H.-P."/>
        </authorList>
    </citation>
    <scope>NUCLEOTIDE SEQUENCE [LARGE SCALE GENOMIC DNA]</scope>
    <source>
        <strain evidence="2 3">DSM 44254</strain>
    </source>
</reference>
<organism evidence="2 3">
    <name type="scientific">Actinocorallia herbida</name>
    <dbReference type="NCBI Taxonomy" id="58109"/>
    <lineage>
        <taxon>Bacteria</taxon>
        <taxon>Bacillati</taxon>
        <taxon>Actinomycetota</taxon>
        <taxon>Actinomycetes</taxon>
        <taxon>Streptosporangiales</taxon>
        <taxon>Thermomonosporaceae</taxon>
        <taxon>Actinocorallia</taxon>
    </lineage>
</organism>